<keyword evidence="2" id="KW-0433">Leucine-rich repeat</keyword>
<evidence type="ECO:0000259" key="6">
    <source>
        <dbReference type="Pfam" id="PF23247"/>
    </source>
</evidence>
<dbReference type="InterPro" id="IPR002182">
    <property type="entry name" value="NB-ARC"/>
</dbReference>
<dbReference type="SUPFAM" id="SSF52540">
    <property type="entry name" value="P-loop containing nucleoside triphosphate hydrolases"/>
    <property type="match status" value="1"/>
</dbReference>
<feature type="domain" description="Disease resistance protein At4g27190-like leucine-rich repeats" evidence="6">
    <location>
        <begin position="556"/>
        <end position="707"/>
    </location>
</feature>
<dbReference type="PANTHER" id="PTHR33463:SF222">
    <property type="entry name" value="NB-ARC-RELATED"/>
    <property type="match status" value="1"/>
</dbReference>
<evidence type="ECO:0000259" key="5">
    <source>
        <dbReference type="Pfam" id="PF00931"/>
    </source>
</evidence>
<evidence type="ECO:0000256" key="4">
    <source>
        <dbReference type="ARBA" id="ARBA00022840"/>
    </source>
</evidence>
<dbReference type="GO" id="GO:0043531">
    <property type="term" value="F:ADP binding"/>
    <property type="evidence" value="ECO:0007669"/>
    <property type="project" value="InterPro"/>
</dbReference>
<gene>
    <name evidence="7" type="ORF">E3N88_00134</name>
</gene>
<dbReference type="InterPro" id="IPR032675">
    <property type="entry name" value="LRR_dom_sf"/>
</dbReference>
<evidence type="ECO:0000256" key="2">
    <source>
        <dbReference type="ARBA" id="ARBA00022614"/>
    </source>
</evidence>
<organism evidence="7 8">
    <name type="scientific">Mikania micrantha</name>
    <name type="common">bitter vine</name>
    <dbReference type="NCBI Taxonomy" id="192012"/>
    <lineage>
        <taxon>Eukaryota</taxon>
        <taxon>Viridiplantae</taxon>
        <taxon>Streptophyta</taxon>
        <taxon>Embryophyta</taxon>
        <taxon>Tracheophyta</taxon>
        <taxon>Spermatophyta</taxon>
        <taxon>Magnoliopsida</taxon>
        <taxon>eudicotyledons</taxon>
        <taxon>Gunneridae</taxon>
        <taxon>Pentapetalae</taxon>
        <taxon>asterids</taxon>
        <taxon>campanulids</taxon>
        <taxon>Asterales</taxon>
        <taxon>Asteraceae</taxon>
        <taxon>Asteroideae</taxon>
        <taxon>Heliantheae alliance</taxon>
        <taxon>Eupatorieae</taxon>
        <taxon>Mikania</taxon>
    </lineage>
</organism>
<sequence length="1154" mass="131331">MEQTIYSQIVVPVVKFLRGNLTKHLGYVIFSSKYVKAMKEQLSVLKNTRDDVEKQKETNNMDNKEIPVGVSVWLNAVATFKNEVESISSEGYGCLNIKMRHKTGKKACEATEMIKRFTIEKNGFEWTNAPIPTGRVYSKPVTSTPASHGVNFKSRDRPFNEALKWLQQDNNKSQVIALCGMGGVDKTTMMEQLKMVANDKNMFDYIVPVVIGRTPNMYSIQNDIAIRLAGKGLVEETIPERADDLCKKFKEILEVKKSRILFILDDVWEKIELKEIGLTSPIPNGLKLLLTSRLSHICKQIAVSAHSVFEEVKVNVLEEDEARNLFFGITDVSKEDERYAIGYDFRRLCEDKRASYQKRFLVVKCGRLPLSINIIGTTLHSQSKSNWKTTLRRLKNNRIDDIVHEVIKISYEHIKHEEDKEVLLLCGLFPEDSNIRIEDLTRNAWGLNIFEGVSSLGDARDSTETCVGNLLNANLLINSHKHGCVKMHDLVLAFVLGVVSKSDRAWIIKHGDVTKLAGREESCKRISITCKGMSKFPQDFKYPNLSLLQLMNGDFSLKFPEDFYANMKNLQVIAYYKMKSPLMISRSLHCCANLKSLCLHESCKYILNDTLELDDLPNFTSIYHNLCALFNSQVKFAKLEKLMIRKMEKLKQIWGYEFGSSEEEEVNNISMLREIEVDGCDSLVNLFSTNLVRLLTHLERLQVERCGSTNVFTTTKFETRVVSKESREEGDVNIHVVAFPSNLYFHSLHHLSLSKCEGVEVVFEIDLNNQQPPLPNLQSLKIGEMDDMSQVWKCNNWNKYLLISYSSFQNITSIEIYKCERIKYLFSHLMAKPLSNLQKIKVDECRDMEEVVSNRDDDDKDDEKMSSTSTTTTFFPHLHSLTFVKLKNLKRIGGGGGQANATRTSVIHDQFKVSHDDDVVSWSLCQYSKDIFISSCNGLSSVIPSNAKGQMQKLEVLRVEDCESLTVIFETQYINDNSGDCESSANINEGSVGIDAISRQANINGTRLSNLKILEIRSCNRLVFVFTFSTLESLKNLETLMIRDCKEMKVIVEKANVEHRMDVVFPSLKFLTLQSLPNLEGFFLGMNDFKWPLLEMVMIADCPQMMNFTCGQSTTPVLKGIHTSLGKHSVESGLNFHQYQIKHHVGLIPSNPQS</sequence>
<dbReference type="GO" id="GO:0006952">
    <property type="term" value="P:defense response"/>
    <property type="evidence" value="ECO:0007669"/>
    <property type="project" value="UniProtKB-KW"/>
</dbReference>
<evidence type="ECO:0000313" key="8">
    <source>
        <dbReference type="Proteomes" id="UP000326396"/>
    </source>
</evidence>
<comment type="caution">
    <text evidence="7">The sequence shown here is derived from an EMBL/GenBank/DDBJ whole genome shotgun (WGS) entry which is preliminary data.</text>
</comment>
<evidence type="ECO:0000256" key="3">
    <source>
        <dbReference type="ARBA" id="ARBA00022821"/>
    </source>
</evidence>
<dbReference type="Gene3D" id="3.80.10.10">
    <property type="entry name" value="Ribonuclease Inhibitor"/>
    <property type="match status" value="1"/>
</dbReference>
<dbReference type="Gene3D" id="1.10.8.430">
    <property type="entry name" value="Helical domain of apoptotic protease-activating factors"/>
    <property type="match status" value="1"/>
</dbReference>
<accession>A0A5N6PZB5</accession>
<dbReference type="InterPro" id="IPR050905">
    <property type="entry name" value="Plant_NBS-LRR"/>
</dbReference>
<feature type="domain" description="Disease resistance protein At4g27190-like leucine-rich repeats" evidence="6">
    <location>
        <begin position="999"/>
        <end position="1083"/>
    </location>
</feature>
<comment type="similarity">
    <text evidence="1">Belongs to the disease resistance NB-LRR family.</text>
</comment>
<dbReference type="GO" id="GO:0005524">
    <property type="term" value="F:ATP binding"/>
    <property type="evidence" value="ECO:0007669"/>
    <property type="project" value="UniProtKB-KW"/>
</dbReference>
<name>A0A5N6PZB5_9ASTR</name>
<protein>
    <submittedName>
        <fullName evidence="7">Uncharacterized protein</fullName>
    </submittedName>
</protein>
<dbReference type="AlphaFoldDB" id="A0A5N6PZB5"/>
<dbReference type="SUPFAM" id="SSF52058">
    <property type="entry name" value="L domain-like"/>
    <property type="match status" value="1"/>
</dbReference>
<dbReference type="Pfam" id="PF23247">
    <property type="entry name" value="LRR_RPS2"/>
    <property type="match status" value="4"/>
</dbReference>
<dbReference type="Gene3D" id="3.40.50.300">
    <property type="entry name" value="P-loop containing nucleotide triphosphate hydrolases"/>
    <property type="match status" value="1"/>
</dbReference>
<keyword evidence="4" id="KW-0067">ATP-binding</keyword>
<dbReference type="InterPro" id="IPR042197">
    <property type="entry name" value="Apaf_helical"/>
</dbReference>
<evidence type="ECO:0000256" key="1">
    <source>
        <dbReference type="ARBA" id="ARBA00008894"/>
    </source>
</evidence>
<evidence type="ECO:0000313" key="7">
    <source>
        <dbReference type="EMBL" id="KAD7476998.1"/>
    </source>
</evidence>
<keyword evidence="4" id="KW-0547">Nucleotide-binding</keyword>
<keyword evidence="3" id="KW-0611">Plant defense</keyword>
<dbReference type="PRINTS" id="PR00364">
    <property type="entry name" value="DISEASERSIST"/>
</dbReference>
<keyword evidence="8" id="KW-1185">Reference proteome</keyword>
<feature type="domain" description="Disease resistance protein At4g27190-like leucine-rich repeats" evidence="6">
    <location>
        <begin position="739"/>
        <end position="846"/>
    </location>
</feature>
<dbReference type="InterPro" id="IPR057135">
    <property type="entry name" value="At4g27190-like_LRR"/>
</dbReference>
<dbReference type="OrthoDB" id="3794806at2759"/>
<feature type="domain" description="NB-ARC" evidence="5">
    <location>
        <begin position="158"/>
        <end position="326"/>
    </location>
</feature>
<dbReference type="Pfam" id="PF00931">
    <property type="entry name" value="NB-ARC"/>
    <property type="match status" value="1"/>
</dbReference>
<reference evidence="7 8" key="1">
    <citation type="submission" date="2019-05" db="EMBL/GenBank/DDBJ databases">
        <title>Mikania micrantha, genome provides insights into the molecular mechanism of rapid growth.</title>
        <authorList>
            <person name="Liu B."/>
        </authorList>
    </citation>
    <scope>NUCLEOTIDE SEQUENCE [LARGE SCALE GENOMIC DNA]</scope>
    <source>
        <strain evidence="7">NLD-2019</strain>
        <tissue evidence="7">Leaf</tissue>
    </source>
</reference>
<feature type="domain" description="Disease resistance protein At4g27190-like leucine-rich repeats" evidence="6">
    <location>
        <begin position="925"/>
        <end position="978"/>
    </location>
</feature>
<proteinExistence type="inferred from homology"/>
<dbReference type="InterPro" id="IPR027417">
    <property type="entry name" value="P-loop_NTPase"/>
</dbReference>
<dbReference type="PANTHER" id="PTHR33463">
    <property type="entry name" value="NB-ARC DOMAIN-CONTAINING PROTEIN-RELATED"/>
    <property type="match status" value="1"/>
</dbReference>
<dbReference type="EMBL" id="SZYD01000001">
    <property type="protein sequence ID" value="KAD7476998.1"/>
    <property type="molecule type" value="Genomic_DNA"/>
</dbReference>
<dbReference type="Proteomes" id="UP000326396">
    <property type="component" value="Linkage Group LG1"/>
</dbReference>